<evidence type="ECO:0000313" key="4">
    <source>
        <dbReference type="Proteomes" id="UP000680866"/>
    </source>
</evidence>
<dbReference type="Proteomes" id="UP000680866">
    <property type="component" value="Chromosome"/>
</dbReference>
<dbReference type="KEGG" id="pry:Prubr_43200"/>
<evidence type="ECO:0000259" key="2">
    <source>
        <dbReference type="Pfam" id="PF13452"/>
    </source>
</evidence>
<dbReference type="Gene3D" id="3.10.129.10">
    <property type="entry name" value="Hotdog Thioesterase"/>
    <property type="match status" value="1"/>
</dbReference>
<proteinExistence type="predicted"/>
<evidence type="ECO:0000313" key="3">
    <source>
        <dbReference type="EMBL" id="BCJ67299.1"/>
    </source>
</evidence>
<dbReference type="Pfam" id="PF13452">
    <property type="entry name" value="FAS1_DH_region"/>
    <property type="match status" value="1"/>
</dbReference>
<keyword evidence="4" id="KW-1185">Reference proteome</keyword>
<reference evidence="3" key="1">
    <citation type="submission" date="2020-08" db="EMBL/GenBank/DDBJ databases">
        <title>Whole genome shotgun sequence of Polymorphospora rubra NBRC 101157.</title>
        <authorList>
            <person name="Komaki H."/>
            <person name="Tamura T."/>
        </authorList>
    </citation>
    <scope>NUCLEOTIDE SEQUENCE</scope>
    <source>
        <strain evidence="3">NBRC 101157</strain>
    </source>
</reference>
<sequence>MTEETRGGTEPNQAFEEASDFDIDEADIERDRAAAGAVAAVRDLAYLGTATPEAIRNFAFSYGDDNPLYTDPEHGAGTRWGGQVAPQIIAAILNTPLLGDRLPKELRGGSYRGIHAFVSGGTWEWYRPVHAGDRLHSFKGLESVEVKKSEFAGRSVIRVNREVKFNQRGEVVGVYRTLIILTGRKKAREAGKYKDVPTPSYTRQDIAELDEIYAAETVRGAQPRYFEDVTIGESLGTMAKGPLTTTDMIVFHAGGYGFVPYGLKTSRLNWRNRQRIPAFYVDNDHGVPDVAQRVHWDSAWAQAIGNPRAYDYGVLRECWLHHRLTDWMGTRDSSYASTTRSASSTTTETSSTSPAR</sequence>
<organism evidence="3 4">
    <name type="scientific">Polymorphospora rubra</name>
    <dbReference type="NCBI Taxonomy" id="338584"/>
    <lineage>
        <taxon>Bacteria</taxon>
        <taxon>Bacillati</taxon>
        <taxon>Actinomycetota</taxon>
        <taxon>Actinomycetes</taxon>
        <taxon>Micromonosporales</taxon>
        <taxon>Micromonosporaceae</taxon>
        <taxon>Polymorphospora</taxon>
    </lineage>
</organism>
<dbReference type="InterPro" id="IPR039569">
    <property type="entry name" value="FAS1-like_DH_region"/>
</dbReference>
<dbReference type="AlphaFoldDB" id="A0A810N540"/>
<gene>
    <name evidence="3" type="ORF">Prubr_43200</name>
</gene>
<feature type="region of interest" description="Disordered" evidence="1">
    <location>
        <begin position="1"/>
        <end position="20"/>
    </location>
</feature>
<protein>
    <recommendedName>
        <fullName evidence="2">FAS1-like dehydratase domain-containing protein</fullName>
    </recommendedName>
</protein>
<dbReference type="SUPFAM" id="SSF54637">
    <property type="entry name" value="Thioesterase/thiol ester dehydrase-isomerase"/>
    <property type="match status" value="1"/>
</dbReference>
<dbReference type="RefSeq" id="WP_212816645.1">
    <property type="nucleotide sequence ID" value="NZ_AP023359.1"/>
</dbReference>
<dbReference type="InterPro" id="IPR029069">
    <property type="entry name" value="HotDog_dom_sf"/>
</dbReference>
<name>A0A810N540_9ACTN</name>
<evidence type="ECO:0000256" key="1">
    <source>
        <dbReference type="SAM" id="MobiDB-lite"/>
    </source>
</evidence>
<feature type="region of interest" description="Disordered" evidence="1">
    <location>
        <begin position="333"/>
        <end position="356"/>
    </location>
</feature>
<accession>A0A810N540</accession>
<feature type="domain" description="FAS1-like dehydratase" evidence="2">
    <location>
        <begin position="52"/>
        <end position="172"/>
    </location>
</feature>
<dbReference type="EMBL" id="AP023359">
    <property type="protein sequence ID" value="BCJ67299.1"/>
    <property type="molecule type" value="Genomic_DNA"/>
</dbReference>